<accession>A0A1Y0C9G6</accession>
<organism evidence="2 3">
    <name type="scientific">Mycobacterium dioxanotrophicus</name>
    <dbReference type="NCBI Taxonomy" id="482462"/>
    <lineage>
        <taxon>Bacteria</taxon>
        <taxon>Bacillati</taxon>
        <taxon>Actinomycetota</taxon>
        <taxon>Actinomycetes</taxon>
        <taxon>Mycobacteriales</taxon>
        <taxon>Mycobacteriaceae</taxon>
        <taxon>Mycobacterium</taxon>
    </lineage>
</organism>
<proteinExistence type="predicted"/>
<dbReference type="KEGG" id="mdx:BTO20_28025"/>
<keyword evidence="3" id="KW-1185">Reference proteome</keyword>
<dbReference type="Proteomes" id="UP000195331">
    <property type="component" value="Chromosome"/>
</dbReference>
<feature type="region of interest" description="Disordered" evidence="1">
    <location>
        <begin position="172"/>
        <end position="196"/>
    </location>
</feature>
<dbReference type="EMBL" id="CP020809">
    <property type="protein sequence ID" value="ART71883.1"/>
    <property type="molecule type" value="Genomic_DNA"/>
</dbReference>
<evidence type="ECO:0000313" key="2">
    <source>
        <dbReference type="EMBL" id="ART71883.1"/>
    </source>
</evidence>
<sequence length="454" mass="46854">MLPNRTTLQGWNPDSLTASAGAITASAASVADAVTGVDDACQRMPEARGWSGRSHEAAEAMFGRARRQTLKFSAYANGIAAALKNGSGTIVPARNALLNKAAEVDQGPLNVTDQWVVLVDPVVLSEEELAKLQALAREEQTTINGLLTAVGDADDSTANAVVAAGRDHGFVEAGPSSSPFDIPAPQRPRDQVPNPKDPMGIIGQEAIRAGDEATAVRETIESVNDHGEEVTTVIHQDGSKQVGTKHKFMDTPSRTNYVTVEEFDKRGNSTSRTSSWHDLGSNCDFTSTTFPDGSNFTMSMDPEGRVNAGFTTATGRHSAVPVELIDRISTYAGGGLSGFEKHVSHGGRLPMLTAESLESFGKAARVGGPSLVIATAVFDMAMADTGRDRCIAAVVAAAGGGGGWGGAELGALAGAATGPFAPVGVPVLTTAGAVFGAFGGADVGKFVGNILCPY</sequence>
<dbReference type="AlphaFoldDB" id="A0A1Y0C9G6"/>
<name>A0A1Y0C9G6_9MYCO</name>
<gene>
    <name evidence="2" type="ORF">BTO20_28025</name>
</gene>
<evidence type="ECO:0000256" key="1">
    <source>
        <dbReference type="SAM" id="MobiDB-lite"/>
    </source>
</evidence>
<dbReference type="OrthoDB" id="4376745at2"/>
<evidence type="ECO:0000313" key="3">
    <source>
        <dbReference type="Proteomes" id="UP000195331"/>
    </source>
</evidence>
<reference evidence="2 3" key="1">
    <citation type="submission" date="2017-04" db="EMBL/GenBank/DDBJ databases">
        <title>Whole Genome Sequence of 1,4-Dioxane Degrading Bacterium Mycobacterium dioxanotrophicus PH-06.</title>
        <authorList>
            <person name="He Y."/>
        </authorList>
    </citation>
    <scope>NUCLEOTIDE SEQUENCE [LARGE SCALE GENOMIC DNA]</scope>
    <source>
        <strain evidence="2 3">PH-06</strain>
    </source>
</reference>
<protein>
    <submittedName>
        <fullName evidence="2">Uncharacterized protein</fullName>
    </submittedName>
</protein>